<dbReference type="InterPro" id="IPR013039">
    <property type="entry name" value="DUF1588"/>
</dbReference>
<protein>
    <submittedName>
        <fullName evidence="6">DUF1592 domain-containing protein</fullName>
    </submittedName>
</protein>
<gene>
    <name evidence="6" type="ORF">JY651_04250</name>
</gene>
<dbReference type="PROSITE" id="PS51257">
    <property type="entry name" value="PROKAR_LIPOPROTEIN"/>
    <property type="match status" value="1"/>
</dbReference>
<name>A0ABX7P1X4_9BACT</name>
<evidence type="ECO:0000313" key="6">
    <source>
        <dbReference type="EMBL" id="QSQ24190.1"/>
    </source>
</evidence>
<feature type="domain" description="DUF1595" evidence="5">
    <location>
        <begin position="122"/>
        <end position="182"/>
    </location>
</feature>
<dbReference type="Proteomes" id="UP000662747">
    <property type="component" value="Chromosome"/>
</dbReference>
<evidence type="ECO:0000259" key="4">
    <source>
        <dbReference type="Pfam" id="PF07631"/>
    </source>
</evidence>
<dbReference type="RefSeq" id="WP_206725756.1">
    <property type="nucleotide sequence ID" value="NZ_CP071090.1"/>
</dbReference>
<dbReference type="Pfam" id="PF07637">
    <property type="entry name" value="PSD5"/>
    <property type="match status" value="1"/>
</dbReference>
<accession>A0ABX7P1X4</accession>
<evidence type="ECO:0000259" key="1">
    <source>
        <dbReference type="Pfam" id="PF07624"/>
    </source>
</evidence>
<dbReference type="Pfam" id="PF07624">
    <property type="entry name" value="PSD2"/>
    <property type="match status" value="1"/>
</dbReference>
<organism evidence="6 7">
    <name type="scientific">Pyxidicoccus parkwayensis</name>
    <dbReference type="NCBI Taxonomy" id="2813578"/>
    <lineage>
        <taxon>Bacteria</taxon>
        <taxon>Pseudomonadati</taxon>
        <taxon>Myxococcota</taxon>
        <taxon>Myxococcia</taxon>
        <taxon>Myxococcales</taxon>
        <taxon>Cystobacterineae</taxon>
        <taxon>Myxococcaceae</taxon>
        <taxon>Pyxidicoccus</taxon>
    </lineage>
</organism>
<sequence>MRIVRFCVPAALLLAAASCSSEKPGAEKEPPEVSDASSARVRRLTRVEYDNSLAAVVPGMPSLSGTFAPEDTILGFSTHDRLQVTSLLADQMDNAAQNAAIYARSQLKVHDKCPADANEEKCTTEFFFTVASKAFRRPLTDDDKAALVDFWRETRKTADPQTAHQIFLQGLFSSASFLYRTELGAPGEGANQVVRLTPYEVASAISYAITAAPPDAELLAAADADALKTADQREAQARRLMATPAAQKRLAHFIREWLGITGLANLNKNNQVFPAFSAAFKDSSQSETRAFIDHVIANEGGSVKELLSADYTFADGRMSAFYGTTSTPNGVIGRVPLPADRAGILTEASVLATYALFDSSSPIRRGKFVLTRLMCRTVPPPPASIVIIPPAPAADSTTRARFAAHTNNPTCATCHRTLDPIGFGFENFDGLGKSRTMENGIKVDASGSVEHSSGTFSFTGGAELARFLATSEDVANCVPLQVFRYAMGRDEDTFDEPVLADMRAAFKANPRLQLGDAFVSLVRSPYFVNRRTLSP</sequence>
<evidence type="ECO:0000259" key="5">
    <source>
        <dbReference type="Pfam" id="PF07637"/>
    </source>
</evidence>
<dbReference type="InterPro" id="IPR013036">
    <property type="entry name" value="DUF1587"/>
</dbReference>
<feature type="domain" description="DUF1588" evidence="3">
    <location>
        <begin position="341"/>
        <end position="437"/>
    </location>
</feature>
<evidence type="ECO:0000259" key="3">
    <source>
        <dbReference type="Pfam" id="PF07627"/>
    </source>
</evidence>
<dbReference type="Pfam" id="PF07631">
    <property type="entry name" value="PSD4"/>
    <property type="match status" value="1"/>
</dbReference>
<dbReference type="EMBL" id="CP071090">
    <property type="protein sequence ID" value="QSQ24190.1"/>
    <property type="molecule type" value="Genomic_DNA"/>
</dbReference>
<evidence type="ECO:0000259" key="2">
    <source>
        <dbReference type="Pfam" id="PF07626"/>
    </source>
</evidence>
<dbReference type="Pfam" id="PF07626">
    <property type="entry name" value="PSD3"/>
    <property type="match status" value="1"/>
</dbReference>
<reference evidence="6 7" key="1">
    <citation type="submission" date="2021-02" db="EMBL/GenBank/DDBJ databases">
        <title>De Novo genome assembly of isolated myxobacteria.</title>
        <authorList>
            <person name="Stevens D.C."/>
        </authorList>
    </citation>
    <scope>NUCLEOTIDE SEQUENCE [LARGE SCALE GENOMIC DNA]</scope>
    <source>
        <strain evidence="7">SCPEA02</strain>
    </source>
</reference>
<keyword evidence="7" id="KW-1185">Reference proteome</keyword>
<evidence type="ECO:0000313" key="7">
    <source>
        <dbReference type="Proteomes" id="UP000662747"/>
    </source>
</evidence>
<proteinExistence type="predicted"/>
<feature type="domain" description="DUF1585" evidence="1">
    <location>
        <begin position="457"/>
        <end position="525"/>
    </location>
</feature>
<dbReference type="InterPro" id="IPR011478">
    <property type="entry name" value="DUF1585"/>
</dbReference>
<dbReference type="InterPro" id="IPR013042">
    <property type="entry name" value="DUF1592"/>
</dbReference>
<dbReference type="InterPro" id="IPR013043">
    <property type="entry name" value="DUF1595"/>
</dbReference>
<feature type="domain" description="DUF1592" evidence="4">
    <location>
        <begin position="196"/>
        <end position="323"/>
    </location>
</feature>
<dbReference type="Pfam" id="PF07627">
    <property type="entry name" value="PSCyt3"/>
    <property type="match status" value="1"/>
</dbReference>
<feature type="domain" description="DUF1587" evidence="2">
    <location>
        <begin position="42"/>
        <end position="100"/>
    </location>
</feature>